<evidence type="ECO:0000313" key="3">
    <source>
        <dbReference type="Proteomes" id="UP000298663"/>
    </source>
</evidence>
<evidence type="ECO:0000259" key="1">
    <source>
        <dbReference type="PROSITE" id="PS51788"/>
    </source>
</evidence>
<dbReference type="STRING" id="34508.A0A4U5MSK3"/>
<sequence>MPFLRIQNEVLSFTAGHPHLTTTQSGELICRKCGHPITKSSAVRTVITPNAAYSYNMSVVGVDTTINVLDNPSGYRFHVMAASGADLKFHGDYHLSDTWFPGYRWIICTCSVCNQHAGWYFQQVKQPDSPKNFVGIVLDTVISADAAEDLLKLPAW</sequence>
<evidence type="ECO:0000313" key="2">
    <source>
        <dbReference type="EMBL" id="TKR72654.1"/>
    </source>
</evidence>
<dbReference type="OrthoDB" id="5778218at2759"/>
<proteinExistence type="predicted"/>
<dbReference type="Proteomes" id="UP000298663">
    <property type="component" value="Unassembled WGS sequence"/>
</dbReference>
<name>A0A4U5MSK3_STECR</name>
<accession>A0A4U5MSK3</accession>
<dbReference type="AlphaFoldDB" id="A0A4U5MSK3"/>
<reference evidence="2 3" key="1">
    <citation type="journal article" date="2015" name="Genome Biol.">
        <title>Comparative genomics of Steinernema reveals deeply conserved gene regulatory networks.</title>
        <authorList>
            <person name="Dillman A.R."/>
            <person name="Macchietto M."/>
            <person name="Porter C.F."/>
            <person name="Rogers A."/>
            <person name="Williams B."/>
            <person name="Antoshechkin I."/>
            <person name="Lee M.M."/>
            <person name="Goodwin Z."/>
            <person name="Lu X."/>
            <person name="Lewis E.E."/>
            <person name="Goodrich-Blair H."/>
            <person name="Stock S.P."/>
            <person name="Adams B.J."/>
            <person name="Sternberg P.W."/>
            <person name="Mortazavi A."/>
        </authorList>
    </citation>
    <scope>NUCLEOTIDE SEQUENCE [LARGE SCALE GENOMIC DNA]</scope>
    <source>
        <strain evidence="2 3">ALL</strain>
    </source>
</reference>
<gene>
    <name evidence="2" type="ORF">L596_020069</name>
</gene>
<dbReference type="PROSITE" id="PS51788">
    <property type="entry name" value="CULT"/>
    <property type="match status" value="1"/>
</dbReference>
<protein>
    <recommendedName>
        <fullName evidence="1">CULT domain-containing protein</fullName>
    </recommendedName>
</protein>
<dbReference type="FunFam" id="2.170.150.20:FF:000007">
    <property type="entry name" value="Protein cereblon"/>
    <property type="match status" value="1"/>
</dbReference>
<dbReference type="InterPro" id="IPR034750">
    <property type="entry name" value="CULT"/>
</dbReference>
<dbReference type="Gene3D" id="2.170.150.20">
    <property type="entry name" value="Peptide methionine sulfoxide reductase"/>
    <property type="match status" value="1"/>
</dbReference>
<dbReference type="CDD" id="cd15777">
    <property type="entry name" value="CRBN_C_like"/>
    <property type="match status" value="1"/>
</dbReference>
<keyword evidence="3" id="KW-1185">Reference proteome</keyword>
<organism evidence="2 3">
    <name type="scientific">Steinernema carpocapsae</name>
    <name type="common">Entomopathogenic nematode</name>
    <dbReference type="NCBI Taxonomy" id="34508"/>
    <lineage>
        <taxon>Eukaryota</taxon>
        <taxon>Metazoa</taxon>
        <taxon>Ecdysozoa</taxon>
        <taxon>Nematoda</taxon>
        <taxon>Chromadorea</taxon>
        <taxon>Rhabditida</taxon>
        <taxon>Tylenchina</taxon>
        <taxon>Panagrolaimomorpha</taxon>
        <taxon>Strongyloidoidea</taxon>
        <taxon>Steinernematidae</taxon>
        <taxon>Steinernema</taxon>
    </lineage>
</organism>
<comment type="caution">
    <text evidence="2">The sequence shown here is derived from an EMBL/GenBank/DDBJ whole genome shotgun (WGS) entry which is preliminary data.</text>
</comment>
<dbReference type="EMBL" id="AZBU02000006">
    <property type="protein sequence ID" value="TKR72654.1"/>
    <property type="molecule type" value="Genomic_DNA"/>
</dbReference>
<feature type="domain" description="CULT" evidence="1">
    <location>
        <begin position="25"/>
        <end position="145"/>
    </location>
</feature>
<reference evidence="2 3" key="2">
    <citation type="journal article" date="2019" name="G3 (Bethesda)">
        <title>Hybrid Assembly of the Genome of the Entomopathogenic Nematode Steinernema carpocapsae Identifies the X-Chromosome.</title>
        <authorList>
            <person name="Serra L."/>
            <person name="Macchietto M."/>
            <person name="Macias-Munoz A."/>
            <person name="McGill C.J."/>
            <person name="Rodriguez I.M."/>
            <person name="Rodriguez B."/>
            <person name="Murad R."/>
            <person name="Mortazavi A."/>
        </authorList>
    </citation>
    <scope>NUCLEOTIDE SEQUENCE [LARGE SCALE GENOMIC DNA]</scope>
    <source>
        <strain evidence="2 3">ALL</strain>
    </source>
</reference>